<name>A0A7W5E5Q6_9BACT</name>
<reference evidence="1 2" key="1">
    <citation type="submission" date="2020-08" db="EMBL/GenBank/DDBJ databases">
        <title>Genomic Encyclopedia of Type Strains, Phase III (KMG-III): the genomes of soil and plant-associated and newly described type strains.</title>
        <authorList>
            <person name="Whitman W."/>
        </authorList>
    </citation>
    <scope>NUCLEOTIDE SEQUENCE [LARGE SCALE GENOMIC DNA]</scope>
    <source>
        <strain evidence="1 2">CECT 8075</strain>
    </source>
</reference>
<keyword evidence="2" id="KW-1185">Reference proteome</keyword>
<dbReference type="EMBL" id="JACHXU010000045">
    <property type="protein sequence ID" value="MBB3210618.1"/>
    <property type="molecule type" value="Genomic_DNA"/>
</dbReference>
<evidence type="ECO:0000313" key="1">
    <source>
        <dbReference type="EMBL" id="MBB3210618.1"/>
    </source>
</evidence>
<protein>
    <submittedName>
        <fullName evidence="1">Uncharacterized protein</fullName>
    </submittedName>
</protein>
<dbReference type="RefSeq" id="WP_184310057.1">
    <property type="nucleotide sequence ID" value="NZ_JACHXU010000045.1"/>
</dbReference>
<proteinExistence type="predicted"/>
<sequence>MSPPPFVPHCADNIRTSPPAFVYFPLSRMDVITSPSLLPPPAFVPHFGDDIRYSYAMTTIRCARAIQAHVSAASLPPTPGCTQARFKRQTLR</sequence>
<evidence type="ECO:0000313" key="2">
    <source>
        <dbReference type="Proteomes" id="UP000536179"/>
    </source>
</evidence>
<comment type="caution">
    <text evidence="1">The sequence shown here is derived from an EMBL/GenBank/DDBJ whole genome shotgun (WGS) entry which is preliminary data.</text>
</comment>
<accession>A0A7W5E5Q6</accession>
<dbReference type="AlphaFoldDB" id="A0A7W5E5Q6"/>
<organism evidence="1 2">
    <name type="scientific">Aporhodopirellula rubra</name>
    <dbReference type="NCBI Taxonomy" id="980271"/>
    <lineage>
        <taxon>Bacteria</taxon>
        <taxon>Pseudomonadati</taxon>
        <taxon>Planctomycetota</taxon>
        <taxon>Planctomycetia</taxon>
        <taxon>Pirellulales</taxon>
        <taxon>Pirellulaceae</taxon>
        <taxon>Aporhodopirellula</taxon>
    </lineage>
</organism>
<gene>
    <name evidence="1" type="ORF">FHS27_006466</name>
</gene>
<dbReference type="Proteomes" id="UP000536179">
    <property type="component" value="Unassembled WGS sequence"/>
</dbReference>